<dbReference type="Pfam" id="PF00439">
    <property type="entry name" value="Bromodomain"/>
    <property type="match status" value="1"/>
</dbReference>
<feature type="compositionally biased region" description="Polar residues" evidence="3">
    <location>
        <begin position="479"/>
        <end position="489"/>
    </location>
</feature>
<gene>
    <name evidence="6" type="ORF">ATC70_003723</name>
</gene>
<dbReference type="InterPro" id="IPR011009">
    <property type="entry name" value="Kinase-like_dom_sf"/>
</dbReference>
<evidence type="ECO:0000259" key="5">
    <source>
        <dbReference type="PROSITE" id="PS50014"/>
    </source>
</evidence>
<dbReference type="SUPFAM" id="SSF47370">
    <property type="entry name" value="Bromodomain"/>
    <property type="match status" value="1"/>
</dbReference>
<dbReference type="GO" id="GO:0006325">
    <property type="term" value="P:chromatin organization"/>
    <property type="evidence" value="ECO:0007669"/>
    <property type="project" value="UniProtKB-ARBA"/>
</dbReference>
<feature type="domain" description="Protein kinase" evidence="4">
    <location>
        <begin position="1011"/>
        <end position="1322"/>
    </location>
</feature>
<evidence type="ECO:0000313" key="6">
    <source>
        <dbReference type="EMBL" id="KAK4513012.1"/>
    </source>
</evidence>
<dbReference type="PROSITE" id="PS50011">
    <property type="entry name" value="PROTEIN_KINASE_DOM"/>
    <property type="match status" value="1"/>
</dbReference>
<feature type="compositionally biased region" description="Basic and acidic residues" evidence="3">
    <location>
        <begin position="623"/>
        <end position="638"/>
    </location>
</feature>
<proteinExistence type="predicted"/>
<dbReference type="InterPro" id="IPR001487">
    <property type="entry name" value="Bromodomain"/>
</dbReference>
<feature type="compositionally biased region" description="Polar residues" evidence="3">
    <location>
        <begin position="917"/>
        <end position="927"/>
    </location>
</feature>
<feature type="compositionally biased region" description="Basic residues" evidence="3">
    <location>
        <begin position="612"/>
        <end position="622"/>
    </location>
</feature>
<feature type="region of interest" description="Disordered" evidence="3">
    <location>
        <begin position="478"/>
        <end position="650"/>
    </location>
</feature>
<feature type="compositionally biased region" description="Basic and acidic residues" evidence="3">
    <location>
        <begin position="814"/>
        <end position="835"/>
    </location>
</feature>
<evidence type="ECO:0000256" key="1">
    <source>
        <dbReference type="ARBA" id="ARBA00023117"/>
    </source>
</evidence>
<dbReference type="RefSeq" id="XP_064679678.1">
    <property type="nucleotide sequence ID" value="XM_064823078.1"/>
</dbReference>
<feature type="compositionally biased region" description="Polar residues" evidence="3">
    <location>
        <begin position="881"/>
        <end position="897"/>
    </location>
</feature>
<dbReference type="EMBL" id="JASEJX010000021">
    <property type="protein sequence ID" value="KAK4513012.1"/>
    <property type="molecule type" value="Genomic_DNA"/>
</dbReference>
<dbReference type="CDD" id="cd04369">
    <property type="entry name" value="Bromodomain"/>
    <property type="match status" value="1"/>
</dbReference>
<feature type="compositionally biased region" description="Low complexity" evidence="3">
    <location>
        <begin position="574"/>
        <end position="593"/>
    </location>
</feature>
<organism evidence="6 7">
    <name type="scientific">Mucor velutinosus</name>
    <dbReference type="NCBI Taxonomy" id="708070"/>
    <lineage>
        <taxon>Eukaryota</taxon>
        <taxon>Fungi</taxon>
        <taxon>Fungi incertae sedis</taxon>
        <taxon>Mucoromycota</taxon>
        <taxon>Mucoromycotina</taxon>
        <taxon>Mucoromycetes</taxon>
        <taxon>Mucorales</taxon>
        <taxon>Mucorineae</taxon>
        <taxon>Mucoraceae</taxon>
        <taxon>Mucor</taxon>
    </lineage>
</organism>
<dbReference type="Gene3D" id="1.20.920.10">
    <property type="entry name" value="Bromodomain-like"/>
    <property type="match status" value="1"/>
</dbReference>
<evidence type="ECO:0000256" key="2">
    <source>
        <dbReference type="PROSITE-ProRule" id="PRU00035"/>
    </source>
</evidence>
<reference evidence="6 7" key="1">
    <citation type="submission" date="2022-11" db="EMBL/GenBank/DDBJ databases">
        <title>Mucor velutinosus strain NIH1002 WGS.</title>
        <authorList>
            <person name="Subramanian P."/>
            <person name="Mullikin J.C."/>
            <person name="Segre J.A."/>
            <person name="Zelazny A.M."/>
        </authorList>
    </citation>
    <scope>NUCLEOTIDE SEQUENCE [LARGE SCALE GENOMIC DNA]</scope>
    <source>
        <strain evidence="6 7">NIH1002</strain>
    </source>
</reference>
<dbReference type="PANTHER" id="PTHR45926">
    <property type="entry name" value="OSJNBA0053K19.4 PROTEIN"/>
    <property type="match status" value="1"/>
</dbReference>
<feature type="compositionally biased region" description="Basic and acidic residues" evidence="3">
    <location>
        <begin position="898"/>
        <end position="916"/>
    </location>
</feature>
<evidence type="ECO:0000256" key="3">
    <source>
        <dbReference type="SAM" id="MobiDB-lite"/>
    </source>
</evidence>
<dbReference type="SMART" id="SM00297">
    <property type="entry name" value="BROMO"/>
    <property type="match status" value="1"/>
</dbReference>
<comment type="caution">
    <text evidence="6">The sequence shown here is derived from an EMBL/GenBank/DDBJ whole genome shotgun (WGS) entry which is preliminary data.</text>
</comment>
<keyword evidence="1 2" id="KW-0103">Bromodomain</keyword>
<feature type="region of interest" description="Disordered" evidence="3">
    <location>
        <begin position="780"/>
        <end position="951"/>
    </location>
</feature>
<keyword evidence="7" id="KW-1185">Reference proteome</keyword>
<evidence type="ECO:0000259" key="4">
    <source>
        <dbReference type="PROSITE" id="PS50011"/>
    </source>
</evidence>
<evidence type="ECO:0000313" key="7">
    <source>
        <dbReference type="Proteomes" id="UP001304243"/>
    </source>
</evidence>
<dbReference type="SUPFAM" id="SSF56112">
    <property type="entry name" value="Protein kinase-like (PK-like)"/>
    <property type="match status" value="1"/>
</dbReference>
<dbReference type="GeneID" id="89947425"/>
<feature type="compositionally biased region" description="Acidic residues" evidence="3">
    <location>
        <begin position="845"/>
        <end position="856"/>
    </location>
</feature>
<dbReference type="GO" id="GO:0005524">
    <property type="term" value="F:ATP binding"/>
    <property type="evidence" value="ECO:0007669"/>
    <property type="project" value="InterPro"/>
</dbReference>
<dbReference type="GO" id="GO:0004672">
    <property type="term" value="F:protein kinase activity"/>
    <property type="evidence" value="ECO:0007669"/>
    <property type="project" value="InterPro"/>
</dbReference>
<dbReference type="InterPro" id="IPR000719">
    <property type="entry name" value="Prot_kinase_dom"/>
</dbReference>
<feature type="compositionally biased region" description="Low complexity" evidence="3">
    <location>
        <begin position="405"/>
        <end position="421"/>
    </location>
</feature>
<dbReference type="SMART" id="SM00220">
    <property type="entry name" value="S_TKc"/>
    <property type="match status" value="1"/>
</dbReference>
<dbReference type="Proteomes" id="UP001304243">
    <property type="component" value="Unassembled WGS sequence"/>
</dbReference>
<dbReference type="PRINTS" id="PR00503">
    <property type="entry name" value="BROMODOMAIN"/>
</dbReference>
<protein>
    <submittedName>
        <fullName evidence="6">Uncharacterized protein</fullName>
    </submittedName>
</protein>
<dbReference type="InterPro" id="IPR036427">
    <property type="entry name" value="Bromodomain-like_sf"/>
</dbReference>
<dbReference type="Gene3D" id="1.10.510.10">
    <property type="entry name" value="Transferase(Phosphotransferase) domain 1"/>
    <property type="match status" value="1"/>
</dbReference>
<accession>A0AAN7DA00</accession>
<feature type="compositionally biased region" description="Polar residues" evidence="3">
    <location>
        <begin position="545"/>
        <end position="554"/>
    </location>
</feature>
<feature type="domain" description="Bromo" evidence="5">
    <location>
        <begin position="61"/>
        <end position="111"/>
    </location>
</feature>
<sequence length="1356" mass="151498">MSASKQQSKDGQASVALQLGAKKMNLSSDQFRQCVFIIDELVSTYDCHQFMTPVPLTAVIYHSQIKHPMDLKTLEENLFNNKYKNVKDFAKDLFLVWENAMRFHLSVDPIYQQALTLKKRYDEIILFIRGGKRPLYLSTEIQDVSSIARTLIPEELYSNGNKMGKQANASEKSTLYGIHIFSDQDHRTKRMYGGTNQHVFQMLNSYFFEYMSKDECIRKKMPLPRLYIAKNRTLLKQAHSDPSGALAILYDIKTTPVGEKGESLYKMRATVLLAEPVNQVHDVDDSTMDFSESINYSPKAWIKVRPLQAPVRHVESIITKDIDRNCLKKVFTTFKISTKYNTDPKKIRNFEVARNFAQAMLYPVSSLDDSGSTSDIDAQLVERSTNTQAATSTAATPHTSPPLPSSSSSSNTKPSTQSTTKASSFHRKEAVQAPKRRSRVASNADLDPPTTSASSREKTMETESALKPKIKLIVLADKASTSSSVNTSPEPEASSSVKKHASKSKSTKEANLNIGASLKLPHQSSSKKHKSSLGTPHKSALSCAQPPSATTTAKRLTINPPKDTSHIQIKCTKSKSANQSSSSSPPLSTSNASAKRPHSLSLEDGNTAMASKHSKAPKKKDKKLPLSEKANVKKDSPHQQDTTSSPASVTTVSMVTTSNAAASSSSFTSTTVPPHQLPANIIYGYPPPHQAGYIYSHPPAMYQLAPNGYPQPHPYPEPVYYYPQPSNTTTPSPPLPQTALQNGHVAYHLPSPVFIPHIPMQLPPLQLQLPPFPTSPLLGSPVSLAQQQPEISTSQARESPYPSLVTQVYTHTVAHPERETDQVDIKQEKEIDGSRLNDAPTPDYEYSDPEEEEENVDQASSGDALSAQEEPDSDDDMMGSPISSMHSGDTDSYSSSINDHDEHDVKRHSESSDTVEHSSVSRSNATTEPREATLSSHHSVSSSEAQQPAADTIHSTTITKPFTCYADQFEHQAPSKAHMKTAADLWYKISSFASQKQIPIVDIRIYDDDDLILIPSQHHSELKSVFWIPSDNTKVIQLFRRMTINQRVSEIVGLMQLTRLPHMPQVHQLLHDGHGEIIGVCMQRFEMTLKEYTQHHNTTAQQKLDMVIQMIESVLILHEIGMAHGDLSSWNFMVNKTHQTLKDGSEKVDVWLTQFNRAVFIHASDYREWWVECPRKINADYSAQIVPKDEQELDMWCKVLPLIRSKPVHRNYWYHPIEALPKHPSDQDMLPRPVDPVAQDLYTLGMIIWELISDKEPWDSLEKNDLHALRQVIQKDESLERVLRHEMPGSVSIELLLKLLQVQTDKRCSAKAMLSWISAPGIETALINEWTITHKRPLGELVMNGGSGSLHKKLKL</sequence>
<name>A0AAN7DA00_9FUNG</name>
<feature type="compositionally biased region" description="Polar residues" evidence="3">
    <location>
        <begin position="783"/>
        <end position="797"/>
    </location>
</feature>
<dbReference type="PROSITE" id="PS50014">
    <property type="entry name" value="BROMODOMAIN_2"/>
    <property type="match status" value="1"/>
</dbReference>
<feature type="compositionally biased region" description="Low complexity" evidence="3">
    <location>
        <begin position="384"/>
        <end position="398"/>
    </location>
</feature>
<feature type="region of interest" description="Disordered" evidence="3">
    <location>
        <begin position="384"/>
        <end position="465"/>
    </location>
</feature>
<feature type="compositionally biased region" description="Basic and acidic residues" evidence="3">
    <location>
        <begin position="455"/>
        <end position="465"/>
    </location>
</feature>